<dbReference type="RefSeq" id="WP_100918713.1">
    <property type="nucleotide sequence ID" value="NZ_CP020370.1"/>
</dbReference>
<evidence type="ECO:0000313" key="2">
    <source>
        <dbReference type="Proteomes" id="UP000232638"/>
    </source>
</evidence>
<evidence type="ECO:0008006" key="3">
    <source>
        <dbReference type="Google" id="ProtNLM"/>
    </source>
</evidence>
<dbReference type="Proteomes" id="UP000232638">
    <property type="component" value="Chromosome"/>
</dbReference>
<dbReference type="EMBL" id="CP020370">
    <property type="protein sequence ID" value="AUB80933.1"/>
    <property type="molecule type" value="Genomic_DNA"/>
</dbReference>
<reference evidence="1 2" key="1">
    <citation type="submission" date="2017-03" db="EMBL/GenBank/DDBJ databases">
        <title>Complete genome sequence of Candidatus 'Thiodictyon syntrophicum' sp. nov. strain Cad16T, a photolithoautotroph purple sulfur bacterium isolated from an alpine meromictic lake.</title>
        <authorList>
            <person name="Luedin S.M."/>
            <person name="Pothier J.F."/>
            <person name="Danza F."/>
            <person name="Storelli N."/>
            <person name="Wittwer M."/>
            <person name="Tonolla M."/>
        </authorList>
    </citation>
    <scope>NUCLEOTIDE SEQUENCE [LARGE SCALE GENOMIC DNA]</scope>
    <source>
        <strain evidence="1 2">Cad16T</strain>
    </source>
</reference>
<name>A0A2K8U5T1_9GAMM</name>
<accession>A0A2K8U5T1</accession>
<keyword evidence="2" id="KW-1185">Reference proteome</keyword>
<organism evidence="1 2">
    <name type="scientific">Candidatus Thiodictyon syntrophicum</name>
    <dbReference type="NCBI Taxonomy" id="1166950"/>
    <lineage>
        <taxon>Bacteria</taxon>
        <taxon>Pseudomonadati</taxon>
        <taxon>Pseudomonadota</taxon>
        <taxon>Gammaproteobacteria</taxon>
        <taxon>Chromatiales</taxon>
        <taxon>Chromatiaceae</taxon>
        <taxon>Thiodictyon</taxon>
    </lineage>
</organism>
<dbReference type="Gene3D" id="3.40.630.30">
    <property type="match status" value="1"/>
</dbReference>
<dbReference type="InterPro" id="IPR016181">
    <property type="entry name" value="Acyl_CoA_acyltransferase"/>
</dbReference>
<dbReference type="KEGG" id="tsy:THSYN_08205"/>
<dbReference type="Pfam" id="PF13444">
    <property type="entry name" value="Acetyltransf_5"/>
    <property type="match status" value="1"/>
</dbReference>
<dbReference type="NCBIfam" id="TIGR03694">
    <property type="entry name" value="exosort_acyl"/>
    <property type="match status" value="1"/>
</dbReference>
<gene>
    <name evidence="1" type="ORF">THSYN_08205</name>
</gene>
<proteinExistence type="predicted"/>
<protein>
    <recommendedName>
        <fullName evidence="3">PEP-CTERM/exosortase system-associated acyltransferase</fullName>
    </recommendedName>
</protein>
<dbReference type="AlphaFoldDB" id="A0A2K8U5T1"/>
<dbReference type="InterPro" id="IPR022484">
    <property type="entry name" value="PEP-CTERM/exosrtase_acylTfrase"/>
</dbReference>
<sequence>MMTPIPFASPRCGVQLPVIDRFVCILADTAAARRLHHQVRFKVFCEDTGFENPDAFPMQAEHDQYDPYARHFIVWDRQERQCAGAMRLVSASRTRLPCEEIVGTALQGLTELRPHAVEFSRLCILRDYRQTVQAEHYAWYQPAGQSASDGCGVFFRQYDNDVFLRLLRASLAWSPDIRYCYFIVTAALSRVLTRFGIALTRVGHEIEHRGVRIPFRYDVEQADLGMRETLTSFAAIAETSPAFLRASEFFSGAGDSAVAPIPLHRAPFAISPSALSA</sequence>
<evidence type="ECO:0000313" key="1">
    <source>
        <dbReference type="EMBL" id="AUB80933.1"/>
    </source>
</evidence>
<dbReference type="SUPFAM" id="SSF55729">
    <property type="entry name" value="Acyl-CoA N-acyltransferases (Nat)"/>
    <property type="match status" value="1"/>
</dbReference>
<dbReference type="OrthoDB" id="582214at2"/>